<organism evidence="1">
    <name type="scientific">Aphanomyces invadans</name>
    <dbReference type="NCBI Taxonomy" id="157072"/>
    <lineage>
        <taxon>Eukaryota</taxon>
        <taxon>Sar</taxon>
        <taxon>Stramenopiles</taxon>
        <taxon>Oomycota</taxon>
        <taxon>Saprolegniomycetes</taxon>
        <taxon>Saprolegniales</taxon>
        <taxon>Verrucalvaceae</taxon>
        <taxon>Aphanomyces</taxon>
    </lineage>
</organism>
<sequence length="217" mass="23750">MEQFVAAVFADRDVVSFCGPLHSAALEWMVWLRPSAANDSMHLNVYVRRKEDQTDFDAFDLTVTVDVLQNHMNELGVTSDLSSFALSFKTALSARRSLNVDEDENGAAVVEITYVFGPSLTRKGMFTLPSVSSASVPRHVVDLLQSLRTIVHETTEEQTSRRARRSTLLLSAAAAPIQLATAGSPLPHAAAVKRKPVLPLGARRKVTRGAKFADDDE</sequence>
<dbReference type="GeneID" id="20086264"/>
<accession>A0A024TV77</accession>
<dbReference type="VEuPathDB" id="FungiDB:H310_09214"/>
<protein>
    <submittedName>
        <fullName evidence="1">Uncharacterized protein</fullName>
    </submittedName>
</protein>
<proteinExistence type="predicted"/>
<evidence type="ECO:0000313" key="1">
    <source>
        <dbReference type="EMBL" id="ETV97893.1"/>
    </source>
</evidence>
<name>A0A024TV77_9STRA</name>
<dbReference type="OrthoDB" id="76009at2759"/>
<gene>
    <name evidence="1" type="ORF">H310_09214</name>
</gene>
<dbReference type="RefSeq" id="XP_008873454.1">
    <property type="nucleotide sequence ID" value="XM_008875232.1"/>
</dbReference>
<dbReference type="AlphaFoldDB" id="A0A024TV77"/>
<dbReference type="EMBL" id="KI913971">
    <property type="protein sequence ID" value="ETV97893.1"/>
    <property type="molecule type" value="Genomic_DNA"/>
</dbReference>
<reference evidence="1" key="1">
    <citation type="submission" date="2013-12" db="EMBL/GenBank/DDBJ databases">
        <title>The Genome Sequence of Aphanomyces invadans NJM9701.</title>
        <authorList>
            <consortium name="The Broad Institute Genomics Platform"/>
            <person name="Russ C."/>
            <person name="Tyler B."/>
            <person name="van West P."/>
            <person name="Dieguez-Uribeondo J."/>
            <person name="Young S.K."/>
            <person name="Zeng Q."/>
            <person name="Gargeya S."/>
            <person name="Fitzgerald M."/>
            <person name="Abouelleil A."/>
            <person name="Alvarado L."/>
            <person name="Chapman S.B."/>
            <person name="Gainer-Dewar J."/>
            <person name="Goldberg J."/>
            <person name="Griggs A."/>
            <person name="Gujja S."/>
            <person name="Hansen M."/>
            <person name="Howarth C."/>
            <person name="Imamovic A."/>
            <person name="Ireland A."/>
            <person name="Larimer J."/>
            <person name="McCowan C."/>
            <person name="Murphy C."/>
            <person name="Pearson M."/>
            <person name="Poon T.W."/>
            <person name="Priest M."/>
            <person name="Roberts A."/>
            <person name="Saif S."/>
            <person name="Shea T."/>
            <person name="Sykes S."/>
            <person name="Wortman J."/>
            <person name="Nusbaum C."/>
            <person name="Birren B."/>
        </authorList>
    </citation>
    <scope>NUCLEOTIDE SEQUENCE [LARGE SCALE GENOMIC DNA]</scope>
    <source>
        <strain evidence="1">NJM9701</strain>
    </source>
</reference>